<dbReference type="InterPro" id="IPR006694">
    <property type="entry name" value="Fatty_acid_hydroxylase"/>
</dbReference>
<reference evidence="6 7" key="1">
    <citation type="journal article" date="2014" name="BMC Genomics">
        <title>Genome sequencing of four Aureobasidium pullulans varieties: biotechnological potential, stress tolerance, and description of new species.</title>
        <authorList>
            <person name="Gostin Ar C."/>
            <person name="Ohm R.A."/>
            <person name="Kogej T."/>
            <person name="Sonjak S."/>
            <person name="Turk M."/>
            <person name="Zajc J."/>
            <person name="Zalar P."/>
            <person name="Grube M."/>
            <person name="Sun H."/>
            <person name="Han J."/>
            <person name="Sharma A."/>
            <person name="Chiniquy J."/>
            <person name="Ngan C.Y."/>
            <person name="Lipzen A."/>
            <person name="Barry K."/>
            <person name="Grigoriev I.V."/>
            <person name="Gunde-Cimerman N."/>
        </authorList>
    </citation>
    <scope>NUCLEOTIDE SEQUENCE [LARGE SCALE GENOMIC DNA]</scope>
    <source>
        <strain evidence="6 7">EXF-2481</strain>
    </source>
</reference>
<sequence>MAQILEDIWIYALATTSPAAIELAGTFGIQVITFWLPSLLLLSIDHYTPSFSLRHKIQARSSVRPGQVRHCVKVVASNQLLMVVAKISELFVLRICGYTSFYRFDQDLPSPFELARDLIICVLGCEIMFYYSHRLLHVRSFYQWIHNQHHQFKAPIALSAQYAHPLEYLFSTVLPFWLPTQLLGCHIVTCLVFWSAATVETVMAHSGYDFFGILSKKHDLHHEKNRVNFGTLGFLDWLHGTGA</sequence>
<dbReference type="AlphaFoldDB" id="A0A074YL32"/>
<proteinExistence type="predicted"/>
<accession>A0A074YL32</accession>
<dbReference type="OMA" id="QYAHPIE"/>
<evidence type="ECO:0000256" key="2">
    <source>
        <dbReference type="ARBA" id="ARBA00022692"/>
    </source>
</evidence>
<dbReference type="GO" id="GO:0005506">
    <property type="term" value="F:iron ion binding"/>
    <property type="evidence" value="ECO:0007669"/>
    <property type="project" value="InterPro"/>
</dbReference>
<evidence type="ECO:0000259" key="5">
    <source>
        <dbReference type="Pfam" id="PF04116"/>
    </source>
</evidence>
<protein>
    <recommendedName>
        <fullName evidence="5">Fatty acid hydroxylase domain-containing protein</fullName>
    </recommendedName>
</protein>
<comment type="subcellular location">
    <subcellularLocation>
        <location evidence="1">Membrane</location>
    </subcellularLocation>
</comment>
<keyword evidence="4" id="KW-0472">Membrane</keyword>
<evidence type="ECO:0000256" key="4">
    <source>
        <dbReference type="ARBA" id="ARBA00023136"/>
    </source>
</evidence>
<gene>
    <name evidence="6" type="ORF">AUEXF2481DRAFT_261534</name>
</gene>
<dbReference type="HOGENOM" id="CLU_047036_1_0_1"/>
<keyword evidence="3" id="KW-1133">Transmembrane helix</keyword>
<dbReference type="InterPro" id="IPR050307">
    <property type="entry name" value="Sterol_Desaturase_Related"/>
</dbReference>
<evidence type="ECO:0000256" key="3">
    <source>
        <dbReference type="ARBA" id="ARBA00022989"/>
    </source>
</evidence>
<dbReference type="GeneID" id="25363174"/>
<dbReference type="STRING" id="1043005.A0A074YL32"/>
<dbReference type="GO" id="GO:0016491">
    <property type="term" value="F:oxidoreductase activity"/>
    <property type="evidence" value="ECO:0007669"/>
    <property type="project" value="InterPro"/>
</dbReference>
<dbReference type="EMBL" id="KL584761">
    <property type="protein sequence ID" value="KEQ94817.1"/>
    <property type="molecule type" value="Genomic_DNA"/>
</dbReference>
<evidence type="ECO:0000256" key="1">
    <source>
        <dbReference type="ARBA" id="ARBA00004370"/>
    </source>
</evidence>
<evidence type="ECO:0000313" key="7">
    <source>
        <dbReference type="Proteomes" id="UP000030641"/>
    </source>
</evidence>
<keyword evidence="7" id="KW-1185">Reference proteome</keyword>
<organism evidence="6 7">
    <name type="scientific">Aureobasidium subglaciale (strain EXF-2481)</name>
    <name type="common">Aureobasidium pullulans var. subglaciale</name>
    <dbReference type="NCBI Taxonomy" id="1043005"/>
    <lineage>
        <taxon>Eukaryota</taxon>
        <taxon>Fungi</taxon>
        <taxon>Dikarya</taxon>
        <taxon>Ascomycota</taxon>
        <taxon>Pezizomycotina</taxon>
        <taxon>Dothideomycetes</taxon>
        <taxon>Dothideomycetidae</taxon>
        <taxon>Dothideales</taxon>
        <taxon>Saccotheciaceae</taxon>
        <taxon>Aureobasidium</taxon>
    </lineage>
</organism>
<dbReference type="GO" id="GO:0008610">
    <property type="term" value="P:lipid biosynthetic process"/>
    <property type="evidence" value="ECO:0007669"/>
    <property type="project" value="InterPro"/>
</dbReference>
<dbReference type="Proteomes" id="UP000030641">
    <property type="component" value="Unassembled WGS sequence"/>
</dbReference>
<evidence type="ECO:0000313" key="6">
    <source>
        <dbReference type="EMBL" id="KEQ94817.1"/>
    </source>
</evidence>
<keyword evidence="2" id="KW-0812">Transmembrane</keyword>
<name>A0A074YL32_AURSE</name>
<dbReference type="InParanoid" id="A0A074YL32"/>
<dbReference type="GO" id="GO:0016020">
    <property type="term" value="C:membrane"/>
    <property type="evidence" value="ECO:0007669"/>
    <property type="project" value="UniProtKB-SubCell"/>
</dbReference>
<feature type="domain" description="Fatty acid hydroxylase" evidence="5">
    <location>
        <begin position="119"/>
        <end position="241"/>
    </location>
</feature>
<dbReference type="PANTHER" id="PTHR11863">
    <property type="entry name" value="STEROL DESATURASE"/>
    <property type="match status" value="1"/>
</dbReference>
<dbReference type="Pfam" id="PF04116">
    <property type="entry name" value="FA_hydroxylase"/>
    <property type="match status" value="1"/>
</dbReference>
<dbReference type="OrthoDB" id="408954at2759"/>
<dbReference type="RefSeq" id="XP_013343351.1">
    <property type="nucleotide sequence ID" value="XM_013487897.1"/>
</dbReference>